<dbReference type="Proteomes" id="UP001515660">
    <property type="component" value="Unassembled WGS sequence"/>
</dbReference>
<reference evidence="2 3" key="1">
    <citation type="journal article" date="2022" name="Microorganisms">
        <title>Genome Sequence and Characterization of a Xanthorhodopsin-Containing, Aerobic Anoxygenic Phototrophic Rhodobacter Species, Isolated from Mesophilic Conditions at Yellowstone National Park.</title>
        <authorList>
            <person name="Kyndt J.A."/>
            <person name="Robertson S."/>
            <person name="Shoffstall I.B."/>
            <person name="Ramaley R.F."/>
            <person name="Meyer T.E."/>
        </authorList>
    </citation>
    <scope>NUCLEOTIDE SEQUENCE [LARGE SCALE GENOMIC DNA]</scope>
    <source>
        <strain evidence="2 3">M37P</strain>
    </source>
</reference>
<name>A0ABX0G5B1_9RHOB</name>
<evidence type="ECO:0000313" key="3">
    <source>
        <dbReference type="Proteomes" id="UP001515660"/>
    </source>
</evidence>
<keyword evidence="1" id="KW-0812">Transmembrane</keyword>
<evidence type="ECO:0000256" key="1">
    <source>
        <dbReference type="SAM" id="Phobius"/>
    </source>
</evidence>
<evidence type="ECO:0000313" key="2">
    <source>
        <dbReference type="EMBL" id="NHB76080.1"/>
    </source>
</evidence>
<gene>
    <name evidence="2" type="ORF">G8O29_04895</name>
</gene>
<keyword evidence="1" id="KW-0472">Membrane</keyword>
<keyword evidence="1" id="KW-1133">Transmembrane helix</keyword>
<protein>
    <submittedName>
        <fullName evidence="2">Uncharacterized protein</fullName>
    </submittedName>
</protein>
<sequence length="340" mass="35636">MTALKKYQRLECGGLWRETPQDQRREVLVRFGDATLILSDPKSGTAISHWSLPAIERINRGEEPPVFAPGADAAESLELTDPDMIEALGAVRHAVQAATARPGRLRGAILAATALAVVAVAVLWLPGALVRHTASVVPPAQRADLGQRALDDLARVTGANCNNRLGLQALAGLAERVFGPVDTPILYVMPEGVEQPLHLPGRLIVLPRRLIEQANGPEAAAGAALVEGLRARARDPIIPMLEHAGLRATLQLLTTAALPDAALAGYGEAVLRAAPVALPDAQVLAAFEAAQIPATPYALAVDPEGKTTQALLAGDPYKGLAPTPLIPDDSWVALQGICGT</sequence>
<dbReference type="EMBL" id="JAANHS010000003">
    <property type="protein sequence ID" value="NHB76080.1"/>
    <property type="molecule type" value="Genomic_DNA"/>
</dbReference>
<dbReference type="RefSeq" id="WP_166402123.1">
    <property type="nucleotide sequence ID" value="NZ_JAANHS010000003.1"/>
</dbReference>
<organism evidence="2 3">
    <name type="scientific">Rhodobacter calidifons</name>
    <dbReference type="NCBI Taxonomy" id="2715277"/>
    <lineage>
        <taxon>Bacteria</taxon>
        <taxon>Pseudomonadati</taxon>
        <taxon>Pseudomonadota</taxon>
        <taxon>Alphaproteobacteria</taxon>
        <taxon>Rhodobacterales</taxon>
        <taxon>Rhodobacter group</taxon>
        <taxon>Rhodobacter</taxon>
    </lineage>
</organism>
<proteinExistence type="predicted"/>
<feature type="transmembrane region" description="Helical" evidence="1">
    <location>
        <begin position="108"/>
        <end position="129"/>
    </location>
</feature>
<accession>A0ABX0G5B1</accession>
<comment type="caution">
    <text evidence="2">The sequence shown here is derived from an EMBL/GenBank/DDBJ whole genome shotgun (WGS) entry which is preliminary data.</text>
</comment>
<keyword evidence="3" id="KW-1185">Reference proteome</keyword>